<sequence>TVHHFYYSTQLRMSVTIIGYFLLLHAAYSSHEHHHVLRLTGSLPMDIILELVVGLMVVNFGTLASLRRPKSLTLDTGVPLENKHINLKPIEISKAMNAFNNFGVTPFEHLETRVEMMDVVAKRAEYAAWANAQ</sequence>
<dbReference type="AlphaFoldDB" id="A0A4V1J2L6"/>
<dbReference type="PANTHER" id="PTHR28144:SF1">
    <property type="entry name" value="ER MEMBRANE PROTEIN COMPLEX SUBUNIT 5"/>
    <property type="match status" value="1"/>
</dbReference>
<dbReference type="EMBL" id="ML004524">
    <property type="protein sequence ID" value="RKP28989.1"/>
    <property type="molecule type" value="Genomic_DNA"/>
</dbReference>
<dbReference type="InterPro" id="IPR053279">
    <property type="entry name" value="EMC_subunit"/>
</dbReference>
<comment type="similarity">
    <text evidence="2">Belongs to the membrane magnesium transporter (TC 1.A.67) family.</text>
</comment>
<evidence type="ECO:0000256" key="5">
    <source>
        <dbReference type="ARBA" id="ARBA00023136"/>
    </source>
</evidence>
<evidence type="ECO:0000313" key="7">
    <source>
        <dbReference type="EMBL" id="RKP28989.1"/>
    </source>
</evidence>
<evidence type="ECO:0000256" key="4">
    <source>
        <dbReference type="ARBA" id="ARBA00022989"/>
    </source>
</evidence>
<reference evidence="8" key="1">
    <citation type="journal article" date="2018" name="Nat. Microbiol.">
        <title>Leveraging single-cell genomics to expand the fungal tree of life.</title>
        <authorList>
            <person name="Ahrendt S.R."/>
            <person name="Quandt C.A."/>
            <person name="Ciobanu D."/>
            <person name="Clum A."/>
            <person name="Salamov A."/>
            <person name="Andreopoulos B."/>
            <person name="Cheng J.F."/>
            <person name="Woyke T."/>
            <person name="Pelin A."/>
            <person name="Henrissat B."/>
            <person name="Reynolds N.K."/>
            <person name="Benny G.L."/>
            <person name="Smith M.E."/>
            <person name="James T.Y."/>
            <person name="Grigoriev I.V."/>
        </authorList>
    </citation>
    <scope>NUCLEOTIDE SEQUENCE [LARGE SCALE GENOMIC DNA]</scope>
    <source>
        <strain evidence="8">Baker2002</strain>
    </source>
</reference>
<dbReference type="GO" id="GO:0034975">
    <property type="term" value="P:protein folding in endoplasmic reticulum"/>
    <property type="evidence" value="ECO:0007669"/>
    <property type="project" value="TreeGrafter"/>
</dbReference>
<protein>
    <submittedName>
        <fullName evidence="7">Uncharacterized protein</fullName>
    </submittedName>
</protein>
<proteinExistence type="inferred from homology"/>
<organism evidence="7 8">
    <name type="scientific">Metschnikowia bicuspidata</name>
    <dbReference type="NCBI Taxonomy" id="27322"/>
    <lineage>
        <taxon>Eukaryota</taxon>
        <taxon>Fungi</taxon>
        <taxon>Dikarya</taxon>
        <taxon>Ascomycota</taxon>
        <taxon>Saccharomycotina</taxon>
        <taxon>Pichiomycetes</taxon>
        <taxon>Metschnikowiaceae</taxon>
        <taxon>Metschnikowia</taxon>
    </lineage>
</organism>
<keyword evidence="4 6" id="KW-1133">Transmembrane helix</keyword>
<dbReference type="Proteomes" id="UP000268321">
    <property type="component" value="Unassembled WGS sequence"/>
</dbReference>
<keyword evidence="5 6" id="KW-0472">Membrane</keyword>
<feature type="non-terminal residue" evidence="7">
    <location>
        <position position="1"/>
    </location>
</feature>
<dbReference type="InterPro" id="IPR018937">
    <property type="entry name" value="MMgT"/>
</dbReference>
<keyword evidence="8" id="KW-1185">Reference proteome</keyword>
<comment type="subcellular location">
    <subcellularLocation>
        <location evidence="1">Endomembrane system</location>
        <topology evidence="1">Multi-pass membrane protein</topology>
    </subcellularLocation>
</comment>
<name>A0A4V1J2L6_9ASCO</name>
<dbReference type="OrthoDB" id="44756at2759"/>
<evidence type="ECO:0000256" key="3">
    <source>
        <dbReference type="ARBA" id="ARBA00022692"/>
    </source>
</evidence>
<dbReference type="PANTHER" id="PTHR28144">
    <property type="entry name" value="ER MEMBRANE PROTEIN COMPLEX SUBUNIT 5"/>
    <property type="match status" value="1"/>
</dbReference>
<evidence type="ECO:0000313" key="8">
    <source>
        <dbReference type="Proteomes" id="UP000268321"/>
    </source>
</evidence>
<feature type="transmembrane region" description="Helical" evidence="6">
    <location>
        <begin position="48"/>
        <end position="66"/>
    </location>
</feature>
<dbReference type="Pfam" id="PF10270">
    <property type="entry name" value="MMgT"/>
    <property type="match status" value="1"/>
</dbReference>
<keyword evidence="3 6" id="KW-0812">Transmembrane</keyword>
<evidence type="ECO:0000256" key="2">
    <source>
        <dbReference type="ARBA" id="ARBA00006109"/>
    </source>
</evidence>
<evidence type="ECO:0000256" key="1">
    <source>
        <dbReference type="ARBA" id="ARBA00004127"/>
    </source>
</evidence>
<gene>
    <name evidence="7" type="ORF">METBISCDRAFT_19735</name>
</gene>
<accession>A0A4V1J2L6</accession>
<feature type="transmembrane region" description="Helical" evidence="6">
    <location>
        <begin position="12"/>
        <end position="28"/>
    </location>
</feature>
<dbReference type="GO" id="GO:0072546">
    <property type="term" value="C:EMC complex"/>
    <property type="evidence" value="ECO:0007669"/>
    <property type="project" value="TreeGrafter"/>
</dbReference>
<evidence type="ECO:0000256" key="6">
    <source>
        <dbReference type="SAM" id="Phobius"/>
    </source>
</evidence>